<evidence type="ECO:0000313" key="4">
    <source>
        <dbReference type="Proteomes" id="UP000002654"/>
    </source>
</evidence>
<dbReference type="HOGENOM" id="CLU_055574_0_0_2"/>
<keyword evidence="4" id="KW-1185">Reference proteome</keyword>
<dbReference type="GO" id="GO:0003677">
    <property type="term" value="F:DNA binding"/>
    <property type="evidence" value="ECO:0007669"/>
    <property type="project" value="UniProtKB-KW"/>
</dbReference>
<dbReference type="Pfam" id="PF07282">
    <property type="entry name" value="Cas12f1-like_TNB"/>
    <property type="match status" value="1"/>
</dbReference>
<dbReference type="PANTHER" id="PTHR30405:SF11">
    <property type="entry name" value="RNA-GUIDED DNA ENDONUCLEASE RV2885C-RELATED"/>
    <property type="match status" value="1"/>
</dbReference>
<dbReference type="InterPro" id="IPR051399">
    <property type="entry name" value="RNA-guided_DNA_endo/Transpos"/>
</dbReference>
<dbReference type="InterPro" id="IPR010095">
    <property type="entry name" value="Cas12f1-like_TNB"/>
</dbReference>
<dbReference type="STRING" id="768679.TTX_1864"/>
<evidence type="ECO:0000259" key="2">
    <source>
        <dbReference type="Pfam" id="PF07282"/>
    </source>
</evidence>
<dbReference type="AlphaFoldDB" id="G4RLN5"/>
<dbReference type="PANTHER" id="PTHR30405">
    <property type="entry name" value="TRANSPOSASE"/>
    <property type="match status" value="1"/>
</dbReference>
<gene>
    <name evidence="3" type="ordered locus">TTX_1864</name>
</gene>
<dbReference type="NCBIfam" id="TIGR01766">
    <property type="entry name" value="IS200/IS605 family accessory protein TnpB-like domain"/>
    <property type="match status" value="1"/>
</dbReference>
<accession>G4RLN5</accession>
<name>G4RLN5_THETK</name>
<dbReference type="KEGG" id="ttn:TTX_1864"/>
<dbReference type="PATRIC" id="fig|768679.9.peg.1887"/>
<organism evidence="3 4">
    <name type="scientific">Thermoproteus tenax (strain ATCC 35583 / DSM 2078 / JCM 9277 / NBRC 100435 / Kra 1)</name>
    <dbReference type="NCBI Taxonomy" id="768679"/>
    <lineage>
        <taxon>Archaea</taxon>
        <taxon>Thermoproteota</taxon>
        <taxon>Thermoprotei</taxon>
        <taxon>Thermoproteales</taxon>
        <taxon>Thermoproteaceae</taxon>
        <taxon>Thermoproteus</taxon>
    </lineage>
</organism>
<feature type="domain" description="Cas12f1-like TNB" evidence="2">
    <location>
        <begin position="316"/>
        <end position="380"/>
    </location>
</feature>
<evidence type="ECO:0000313" key="3">
    <source>
        <dbReference type="EMBL" id="CCC82480.1"/>
    </source>
</evidence>
<sequence length="400" mass="45766">MRGCSPMTSVVLTVVGKVIEPNKGKTLELNRALEEYLKLVRWYVGFGITSKTKLHELTYEEAKKRFSLNTALIQTARDKAVEILKSFSERKAEGRAKADRPAVKRVSIRLDRRAFKLDKSSTKLTPYWLVVSLRRGVRIALPLAFGSRQKQFIEETLQGLWELDSVELVKRDGVWFAHFKIKKNVVTYGAEEAKTLIGVDLGEWNAVAAAAISRDSPSRPMRGQFWGGQRIRFVRGKYAHIRRSLQRKKRLDLVKRIGSKEGRTVNQMLHEIAKGVVEYAKQFPKPVIVMEDLEGIRDRMSGDNKLLNRRLHSWSFRKLQKYIEYKALLSGIPIVYVKPKNTSRTCHRCGFTVDEVKGREFRCPRCGLRYNRDLNAAINIALALTRGRGWGAVTPPRTPT</sequence>
<dbReference type="NCBIfam" id="NF040570">
    <property type="entry name" value="guided_TnpB"/>
    <property type="match status" value="1"/>
</dbReference>
<keyword evidence="1" id="KW-0238">DNA-binding</keyword>
<reference evidence="3 4" key="1">
    <citation type="journal article" date="2011" name="PLoS ONE">
        <title>The complete genome sequence of Thermoproteus tenax: a physiologically versatile member of the Crenarchaeota.</title>
        <authorList>
            <person name="Siebers B."/>
            <person name="Zaparty M."/>
            <person name="Raddatz G."/>
            <person name="Tjaden B."/>
            <person name="Albers S.V."/>
            <person name="Bell S.D."/>
            <person name="Blombach F."/>
            <person name="Kletzin A."/>
            <person name="Kyrpides N."/>
            <person name="Lanz C."/>
            <person name="Plagens A."/>
            <person name="Rampp M."/>
            <person name="Rosinus A."/>
            <person name="von Jan M."/>
            <person name="Makarova K.S."/>
            <person name="Klenk H.P."/>
            <person name="Schuster S.C."/>
            <person name="Hensel R."/>
        </authorList>
    </citation>
    <scope>NUCLEOTIDE SEQUENCE [LARGE SCALE GENOMIC DNA]</scope>
    <source>
        <strain evidence="4">ATCC 35583 / DSM 2078 / JCM 9277 / NBRC 100435 / Kra 1</strain>
    </source>
</reference>
<dbReference type="Proteomes" id="UP000002654">
    <property type="component" value="Chromosome"/>
</dbReference>
<proteinExistence type="predicted"/>
<protein>
    <submittedName>
        <fullName evidence="3">Transposase</fullName>
    </submittedName>
</protein>
<dbReference type="EMBL" id="FN869859">
    <property type="protein sequence ID" value="CCC82480.1"/>
    <property type="molecule type" value="Genomic_DNA"/>
</dbReference>
<evidence type="ECO:0000256" key="1">
    <source>
        <dbReference type="ARBA" id="ARBA00023125"/>
    </source>
</evidence>
<dbReference type="eggNOG" id="arCOG00679">
    <property type="taxonomic scope" value="Archaea"/>
</dbReference>
<dbReference type="PaxDb" id="768679-TTX_1864"/>